<protein>
    <submittedName>
        <fullName evidence="1">Uncharacterized protein</fullName>
    </submittedName>
</protein>
<evidence type="ECO:0000313" key="2">
    <source>
        <dbReference type="Proteomes" id="UP000239156"/>
    </source>
</evidence>
<keyword evidence="2" id="KW-1185">Reference proteome</keyword>
<reference evidence="1" key="1">
    <citation type="submission" date="2017-12" db="EMBL/GenBank/DDBJ databases">
        <title>Gene loss provides genomic basis for host adaptation in cereal stripe rust fungi.</title>
        <authorList>
            <person name="Xia C."/>
        </authorList>
    </citation>
    <scope>NUCLEOTIDE SEQUENCE [LARGE SCALE GENOMIC DNA]</scope>
    <source>
        <strain evidence="1">93-210</strain>
    </source>
</reference>
<dbReference type="EMBL" id="PKSL01000065">
    <property type="protein sequence ID" value="POW08351.1"/>
    <property type="molecule type" value="Genomic_DNA"/>
</dbReference>
<dbReference type="VEuPathDB" id="FungiDB:PSTT_07621"/>
<accession>A0A2S4VFN0</accession>
<name>A0A2S4VFN0_9BASI</name>
<dbReference type="Proteomes" id="UP000239156">
    <property type="component" value="Unassembled WGS sequence"/>
</dbReference>
<organism evidence="1 2">
    <name type="scientific">Puccinia striiformis</name>
    <dbReference type="NCBI Taxonomy" id="27350"/>
    <lineage>
        <taxon>Eukaryota</taxon>
        <taxon>Fungi</taxon>
        <taxon>Dikarya</taxon>
        <taxon>Basidiomycota</taxon>
        <taxon>Pucciniomycotina</taxon>
        <taxon>Pucciniomycetes</taxon>
        <taxon>Pucciniales</taxon>
        <taxon>Pucciniaceae</taxon>
        <taxon>Puccinia</taxon>
    </lineage>
</organism>
<evidence type="ECO:0000313" key="1">
    <source>
        <dbReference type="EMBL" id="POW08351.1"/>
    </source>
</evidence>
<comment type="caution">
    <text evidence="1">The sequence shown here is derived from an EMBL/GenBank/DDBJ whole genome shotgun (WGS) entry which is preliminary data.</text>
</comment>
<proteinExistence type="predicted"/>
<dbReference type="AlphaFoldDB" id="A0A2S4VFN0"/>
<gene>
    <name evidence="1" type="ORF">PSTT_07621</name>
</gene>
<sequence>MVLLVDKMNLLLSSVLPFLVFQAIMGIDLSSRNLNKFKSRSIHPNEALEWSSGAPPPPDCCG</sequence>